<evidence type="ECO:0000256" key="5">
    <source>
        <dbReference type="ARBA" id="ARBA00022842"/>
    </source>
</evidence>
<keyword evidence="4 10" id="KW-0378">Hydrolase</keyword>
<dbReference type="GO" id="GO:0008311">
    <property type="term" value="F:double-stranded DNA 3'-5' DNA exonuclease activity"/>
    <property type="evidence" value="ECO:0007669"/>
    <property type="project" value="UniProtKB-EC"/>
</dbReference>
<gene>
    <name evidence="10" type="ordered locus">Mmc1_2467</name>
</gene>
<dbReference type="GO" id="GO:0003677">
    <property type="term" value="F:DNA binding"/>
    <property type="evidence" value="ECO:0007669"/>
    <property type="project" value="InterPro"/>
</dbReference>
<feature type="binding site" evidence="7">
    <location>
        <position position="247"/>
    </location>
    <ligand>
        <name>Mg(2+)</name>
        <dbReference type="ChEBI" id="CHEBI:18420"/>
        <label>1</label>
    </ligand>
</feature>
<feature type="binding site" evidence="7">
    <location>
        <position position="34"/>
    </location>
    <ligand>
        <name>Mg(2+)</name>
        <dbReference type="ChEBI" id="CHEBI:18420"/>
        <label>1</label>
    </ligand>
</feature>
<feature type="active site" evidence="6">
    <location>
        <position position="106"/>
    </location>
</feature>
<feature type="binding site" evidence="7">
    <location>
        <position position="147"/>
    </location>
    <ligand>
        <name>Mg(2+)</name>
        <dbReference type="ChEBI" id="CHEBI:18420"/>
        <label>1</label>
    </ligand>
</feature>
<evidence type="ECO:0000259" key="9">
    <source>
        <dbReference type="Pfam" id="PF03372"/>
    </source>
</evidence>
<dbReference type="CDD" id="cd09086">
    <property type="entry name" value="ExoIII-like_AP-endo"/>
    <property type="match status" value="1"/>
</dbReference>
<evidence type="ECO:0000256" key="8">
    <source>
        <dbReference type="PIRSR" id="PIRSR604808-3"/>
    </source>
</evidence>
<dbReference type="RefSeq" id="WP_011714086.1">
    <property type="nucleotide sequence ID" value="NC_008576.1"/>
</dbReference>
<dbReference type="PANTHER" id="PTHR43250">
    <property type="entry name" value="EXODEOXYRIBONUCLEASE III"/>
    <property type="match status" value="1"/>
</dbReference>
<dbReference type="Proteomes" id="UP000002586">
    <property type="component" value="Chromosome"/>
</dbReference>
<keyword evidence="3 7" id="KW-0479">Metal-binding</keyword>
<feature type="binding site" evidence="7">
    <location>
        <position position="248"/>
    </location>
    <ligand>
        <name>Mg(2+)</name>
        <dbReference type="ChEBI" id="CHEBI:18420"/>
        <label>1</label>
    </ligand>
</feature>
<name>A0LAH4_MAGMM</name>
<feature type="active site" description="Proton donor/acceptor" evidence="6">
    <location>
        <position position="147"/>
    </location>
</feature>
<keyword evidence="5 7" id="KW-0460">Magnesium</keyword>
<evidence type="ECO:0000256" key="3">
    <source>
        <dbReference type="ARBA" id="ARBA00022723"/>
    </source>
</evidence>
<reference evidence="11" key="1">
    <citation type="journal article" date="2009" name="Appl. Environ. Microbiol.">
        <title>Complete genome sequence of the chemolithoautotrophic marine magnetotactic coccus strain MC-1.</title>
        <authorList>
            <person name="Schubbe S."/>
            <person name="Williams T.J."/>
            <person name="Xie G."/>
            <person name="Kiss H.E."/>
            <person name="Brettin T.S."/>
            <person name="Martinez D."/>
            <person name="Ross C.A."/>
            <person name="Schuler D."/>
            <person name="Cox B.L."/>
            <person name="Nealson K.H."/>
            <person name="Bazylinski D.A."/>
        </authorList>
    </citation>
    <scope>NUCLEOTIDE SEQUENCE [LARGE SCALE GENOMIC DNA]</scope>
    <source>
        <strain evidence="11">ATCC BAA-1437 / JCM 17883 / MC-1</strain>
    </source>
</reference>
<dbReference type="Pfam" id="PF03372">
    <property type="entry name" value="Exo_endo_phos"/>
    <property type="match status" value="1"/>
</dbReference>
<feature type="site" description="Important for catalytic activity" evidence="8">
    <location>
        <position position="218"/>
    </location>
</feature>
<organism evidence="10 11">
    <name type="scientific">Magnetococcus marinus (strain ATCC BAA-1437 / JCM 17883 / MC-1)</name>
    <dbReference type="NCBI Taxonomy" id="156889"/>
    <lineage>
        <taxon>Bacteria</taxon>
        <taxon>Pseudomonadati</taxon>
        <taxon>Pseudomonadota</taxon>
        <taxon>Magnetococcia</taxon>
        <taxon>Magnetococcales</taxon>
        <taxon>Magnetococcaceae</taxon>
        <taxon>Magnetococcus</taxon>
    </lineage>
</organism>
<dbReference type="KEGG" id="mgm:Mmc1_2467"/>
<dbReference type="NCBIfam" id="TIGR00633">
    <property type="entry name" value="xth"/>
    <property type="match status" value="1"/>
</dbReference>
<evidence type="ECO:0000256" key="2">
    <source>
        <dbReference type="ARBA" id="ARBA00007092"/>
    </source>
</evidence>
<feature type="binding site" evidence="7">
    <location>
        <position position="7"/>
    </location>
    <ligand>
        <name>Mg(2+)</name>
        <dbReference type="ChEBI" id="CHEBI:18420"/>
        <label>1</label>
    </ligand>
</feature>
<evidence type="ECO:0000256" key="1">
    <source>
        <dbReference type="ARBA" id="ARBA00001936"/>
    </source>
</evidence>
<dbReference type="InterPro" id="IPR004808">
    <property type="entry name" value="AP_endonuc_1"/>
</dbReference>
<comment type="similarity">
    <text evidence="2">Belongs to the DNA repair enzymes AP/ExoA family.</text>
</comment>
<evidence type="ECO:0000256" key="6">
    <source>
        <dbReference type="PIRSR" id="PIRSR604808-1"/>
    </source>
</evidence>
<evidence type="ECO:0000313" key="11">
    <source>
        <dbReference type="Proteomes" id="UP000002586"/>
    </source>
</evidence>
<dbReference type="InterPro" id="IPR005135">
    <property type="entry name" value="Endo/exonuclease/phosphatase"/>
</dbReference>
<dbReference type="GO" id="GO:0004519">
    <property type="term" value="F:endonuclease activity"/>
    <property type="evidence" value="ECO:0007669"/>
    <property type="project" value="InterPro"/>
</dbReference>
<dbReference type="NCBIfam" id="TIGR00195">
    <property type="entry name" value="exoDNase_III"/>
    <property type="match status" value="1"/>
</dbReference>
<evidence type="ECO:0000256" key="4">
    <source>
        <dbReference type="ARBA" id="ARBA00022801"/>
    </source>
</evidence>
<comment type="cofactor">
    <cofactor evidence="7">
        <name>Mg(2+)</name>
        <dbReference type="ChEBI" id="CHEBI:18420"/>
    </cofactor>
    <cofactor evidence="7">
        <name>Mn(2+)</name>
        <dbReference type="ChEBI" id="CHEBI:29035"/>
    </cofactor>
    <text evidence="7">Probably binds two magnesium or manganese ions per subunit.</text>
</comment>
<dbReference type="EMBL" id="CP000471">
    <property type="protein sequence ID" value="ABK44967.1"/>
    <property type="molecule type" value="Genomic_DNA"/>
</dbReference>
<protein>
    <submittedName>
        <fullName evidence="10">Exodeoxyribonuclease III</fullName>
        <ecNumber evidence="10">3.1.11.2</ecNumber>
    </submittedName>
</protein>
<dbReference type="GO" id="GO:0006281">
    <property type="term" value="P:DNA repair"/>
    <property type="evidence" value="ECO:0007669"/>
    <property type="project" value="InterPro"/>
</dbReference>
<dbReference type="InterPro" id="IPR036691">
    <property type="entry name" value="Endo/exonu/phosph_ase_sf"/>
</dbReference>
<dbReference type="Gene3D" id="3.60.10.10">
    <property type="entry name" value="Endonuclease/exonuclease/phosphatase"/>
    <property type="match status" value="1"/>
</dbReference>
<dbReference type="SUPFAM" id="SSF56219">
    <property type="entry name" value="DNase I-like"/>
    <property type="match status" value="1"/>
</dbReference>
<dbReference type="EC" id="3.1.11.2" evidence="10"/>
<dbReference type="PROSITE" id="PS00728">
    <property type="entry name" value="AP_NUCLEASE_F1_3"/>
    <property type="match status" value="1"/>
</dbReference>
<feature type="site" description="Transition state stabilizer" evidence="8">
    <location>
        <position position="149"/>
    </location>
</feature>
<dbReference type="HOGENOM" id="CLU_027539_0_1_5"/>
<keyword evidence="11" id="KW-1185">Reference proteome</keyword>
<accession>A0LAH4</accession>
<dbReference type="PANTHER" id="PTHR43250:SF2">
    <property type="entry name" value="EXODEOXYRIBONUCLEASE III"/>
    <property type="match status" value="1"/>
</dbReference>
<dbReference type="InterPro" id="IPR020848">
    <property type="entry name" value="AP_endonuclease_F1_CS"/>
</dbReference>
<dbReference type="PROSITE" id="PS51435">
    <property type="entry name" value="AP_NUCLEASE_F1_4"/>
    <property type="match status" value="1"/>
</dbReference>
<keyword evidence="7" id="KW-0464">Manganese</keyword>
<dbReference type="AlphaFoldDB" id="A0LAH4"/>
<proteinExistence type="inferred from homology"/>
<feature type="active site" description="Proton acceptor" evidence="6">
    <location>
        <position position="248"/>
    </location>
</feature>
<evidence type="ECO:0000313" key="10">
    <source>
        <dbReference type="EMBL" id="ABK44967.1"/>
    </source>
</evidence>
<feature type="site" description="Interaction with DNA substrate" evidence="8">
    <location>
        <position position="248"/>
    </location>
</feature>
<comment type="cofactor">
    <cofactor evidence="1">
        <name>Mn(2+)</name>
        <dbReference type="ChEBI" id="CHEBI:29035"/>
    </cofactor>
</comment>
<dbReference type="InterPro" id="IPR037493">
    <property type="entry name" value="ExoIII-like"/>
</dbReference>
<dbReference type="GO" id="GO:0046872">
    <property type="term" value="F:metal ion binding"/>
    <property type="evidence" value="ECO:0007669"/>
    <property type="project" value="UniProtKB-KW"/>
</dbReference>
<dbReference type="eggNOG" id="COG0708">
    <property type="taxonomic scope" value="Bacteria"/>
</dbReference>
<reference evidence="10 11" key="2">
    <citation type="journal article" date="2012" name="Int. J. Syst. Evol. Microbiol.">
        <title>Magnetococcus marinus gen. nov., sp. nov., a marine, magnetotactic bacterium that represents a novel lineage (Magnetococcaceae fam. nov.; Magnetococcales ord. nov.) at the base of the Alphaproteobacteria.</title>
        <authorList>
            <person name="Bazylinski D.A."/>
            <person name="Williams T.J."/>
            <person name="Lefevre C.T."/>
            <person name="Berg R.J."/>
            <person name="Zhang C.L."/>
            <person name="Bowser S.S."/>
            <person name="Dean A.J."/>
            <person name="Beveridge T.J."/>
        </authorList>
    </citation>
    <scope>NUCLEOTIDE SEQUENCE [LARGE SCALE GENOMIC DNA]</scope>
    <source>
        <strain evidence="11">ATCC BAA-1437 / JCM 17883 / MC-1</strain>
    </source>
</reference>
<sequence length="257" mass="29146">MRIATWNVNSMNVRQEHVAQWLAEDPCDLLCLQELKMVSEKFPAERFKSLGWHLLANGQKTYNGVAVLSRFPLEERDVVLDLPGVDPAQKRLMAVTVNGVRVVNCYVPNGSEVGSDKYHYKLDWLAKLQSFVQAQLASYPQLVVLGDYNIAPDDRDVHDVSFWAGKILVSPPERSAYQALCGLGLTDAFRHLQPEGGYFSWWDYRLGSFQRNMGVRIDHLLSSPALTAKLTHCHIDREPRGWERPSDHAPVIATYLL</sequence>
<dbReference type="STRING" id="156889.Mmc1_2467"/>
<feature type="domain" description="Endonuclease/exonuclease/phosphatase" evidence="9">
    <location>
        <begin position="4"/>
        <end position="248"/>
    </location>
</feature>
<dbReference type="OrthoDB" id="9803914at2"/>
<evidence type="ECO:0000256" key="7">
    <source>
        <dbReference type="PIRSR" id="PIRSR604808-2"/>
    </source>
</evidence>
<feature type="binding site" evidence="7">
    <location>
        <position position="149"/>
    </location>
    <ligand>
        <name>Mg(2+)</name>
        <dbReference type="ChEBI" id="CHEBI:18420"/>
        <label>1</label>
    </ligand>
</feature>